<dbReference type="PANTHER" id="PTHR48421:SF1">
    <property type="entry name" value="MYCBP-ASSOCIATED PROTEIN"/>
    <property type="match status" value="1"/>
</dbReference>
<evidence type="ECO:0000313" key="1">
    <source>
        <dbReference type="EMBL" id="CAB0013526.1"/>
    </source>
</evidence>
<dbReference type="AlphaFoldDB" id="A0A6H5HAW0"/>
<protein>
    <submittedName>
        <fullName evidence="1">Uncharacterized protein</fullName>
    </submittedName>
</protein>
<evidence type="ECO:0000313" key="2">
    <source>
        <dbReference type="Proteomes" id="UP000479000"/>
    </source>
</evidence>
<dbReference type="Proteomes" id="UP000479000">
    <property type="component" value="Unassembled WGS sequence"/>
</dbReference>
<sequence>MYSPPRDSVHLLDMQECLNEEKEPEPDAALLRWAEWIKTRKAIFQNLSSKTGQEPKCLAENVNKTYRQMLDQKLVEEAGKYMTPDKYRGHPDWYKTVQPKSNCLKKKCISELVYPADVKFTEDPDVVRNKCYFGVPKAIQAEQGIIGYCSEKEKDRVWQKNVYLASRKEELRENWEVLETFRPDIDSLYVKELWRFSTTPRVGTRPILFILEGIARQVQQPSESSWSGIESMIQKRVRDAAIADVLDEMVRGVYTPKSHAPYADMFGASELFEFNNPKLYYR</sequence>
<proteinExistence type="predicted"/>
<dbReference type="InterPro" id="IPR032707">
    <property type="entry name" value="MYCBPAP"/>
</dbReference>
<dbReference type="EMBL" id="CADCXU010026819">
    <property type="protein sequence ID" value="CAB0013526.1"/>
    <property type="molecule type" value="Genomic_DNA"/>
</dbReference>
<organism evidence="1 2">
    <name type="scientific">Nesidiocoris tenuis</name>
    <dbReference type="NCBI Taxonomy" id="355587"/>
    <lineage>
        <taxon>Eukaryota</taxon>
        <taxon>Metazoa</taxon>
        <taxon>Ecdysozoa</taxon>
        <taxon>Arthropoda</taxon>
        <taxon>Hexapoda</taxon>
        <taxon>Insecta</taxon>
        <taxon>Pterygota</taxon>
        <taxon>Neoptera</taxon>
        <taxon>Paraneoptera</taxon>
        <taxon>Hemiptera</taxon>
        <taxon>Heteroptera</taxon>
        <taxon>Panheteroptera</taxon>
        <taxon>Cimicomorpha</taxon>
        <taxon>Miridae</taxon>
        <taxon>Dicyphina</taxon>
        <taxon>Nesidiocoris</taxon>
    </lineage>
</organism>
<gene>
    <name evidence="1" type="ORF">NTEN_LOCUS18137</name>
</gene>
<reference evidence="1 2" key="1">
    <citation type="submission" date="2020-02" db="EMBL/GenBank/DDBJ databases">
        <authorList>
            <person name="Ferguson B K."/>
        </authorList>
    </citation>
    <scope>NUCLEOTIDE SEQUENCE [LARGE SCALE GENOMIC DNA]</scope>
</reference>
<name>A0A6H5HAW0_9HEMI</name>
<accession>A0A6H5HAW0</accession>
<dbReference type="OrthoDB" id="6622689at2759"/>
<keyword evidence="2" id="KW-1185">Reference proteome</keyword>
<dbReference type="PANTHER" id="PTHR48421">
    <property type="entry name" value="MYCBP-ASSOCIATED PROTEIN"/>
    <property type="match status" value="1"/>
</dbReference>
<dbReference type="Pfam" id="PF14646">
    <property type="entry name" value="MYCBPAP"/>
    <property type="match status" value="2"/>
</dbReference>